<keyword evidence="3" id="KW-1185">Reference proteome</keyword>
<gene>
    <name evidence="2" type="ORF">F5544_37930</name>
</gene>
<proteinExistence type="predicted"/>
<dbReference type="AlphaFoldDB" id="A0A6G9YQC8"/>
<accession>A0A6G9YQC8</accession>
<dbReference type="PANTHER" id="PTHR43162">
    <property type="match status" value="1"/>
</dbReference>
<dbReference type="EMBL" id="CP046172">
    <property type="protein sequence ID" value="QIS15412.1"/>
    <property type="molecule type" value="Genomic_DNA"/>
</dbReference>
<sequence length="296" mass="31556">MRLPGVTPGWQDGGVQRFGGDRMTILVTGATGNIGRKVVDELLARGATDVRALTNKPAAAALPDGVRVAQGYLGRPETLPAAFDGVDRMYLAPMHKSLEGVLDLARQAGVEYVVDLSGEHESWWGHVTRAVEASGLAWTHLWPADFMENTRTWAPQIQTTGAVREPDPNKASAPIAMADIAAIAAQSLLEAGAEGKAYSLAGPEILTRAELTRQIGSALGQDISFITASREETIEALTPSMGERAVWYVDNVLAHMTTTPTAPTNSVEEITGRPATTFAQWAVDNAAMFRQPVTPG</sequence>
<dbReference type="InterPro" id="IPR051604">
    <property type="entry name" value="Ergot_Alk_Oxidoreductase"/>
</dbReference>
<dbReference type="Gene3D" id="3.90.25.10">
    <property type="entry name" value="UDP-galactose 4-epimerase, domain 1"/>
    <property type="match status" value="1"/>
</dbReference>
<organism evidence="2 3">
    <name type="scientific">Nocardia arthritidis</name>
    <dbReference type="NCBI Taxonomy" id="228602"/>
    <lineage>
        <taxon>Bacteria</taxon>
        <taxon>Bacillati</taxon>
        <taxon>Actinomycetota</taxon>
        <taxon>Actinomycetes</taxon>
        <taxon>Mycobacteriales</taxon>
        <taxon>Nocardiaceae</taxon>
        <taxon>Nocardia</taxon>
    </lineage>
</organism>
<reference evidence="2 3" key="1">
    <citation type="journal article" date="2019" name="ACS Chem. Biol.">
        <title>Identification and Mobilization of a Cryptic Antibiotic Biosynthesis Gene Locus from a Human-Pathogenic Nocardia Isolate.</title>
        <authorList>
            <person name="Herisse M."/>
            <person name="Ishida K."/>
            <person name="Porter J.L."/>
            <person name="Howden B."/>
            <person name="Hertweck C."/>
            <person name="Stinear T.P."/>
            <person name="Pidot S.J."/>
        </authorList>
    </citation>
    <scope>NUCLEOTIDE SEQUENCE [LARGE SCALE GENOMIC DNA]</scope>
    <source>
        <strain evidence="2 3">AUSMDU00012717</strain>
    </source>
</reference>
<dbReference type="PANTHER" id="PTHR43162:SF1">
    <property type="entry name" value="PRESTALK A DIFFERENTIATION PROTEIN A"/>
    <property type="match status" value="1"/>
</dbReference>
<evidence type="ECO:0000313" key="2">
    <source>
        <dbReference type="EMBL" id="QIS15412.1"/>
    </source>
</evidence>
<dbReference type="InterPro" id="IPR016040">
    <property type="entry name" value="NAD(P)-bd_dom"/>
</dbReference>
<dbReference type="Proteomes" id="UP000503540">
    <property type="component" value="Chromosome"/>
</dbReference>
<protein>
    <submittedName>
        <fullName evidence="2">NAD(P)H-binding protein</fullName>
    </submittedName>
</protein>
<evidence type="ECO:0000313" key="3">
    <source>
        <dbReference type="Proteomes" id="UP000503540"/>
    </source>
</evidence>
<dbReference type="KEGG" id="nah:F5544_37930"/>
<dbReference type="SUPFAM" id="SSF51735">
    <property type="entry name" value="NAD(P)-binding Rossmann-fold domains"/>
    <property type="match status" value="1"/>
</dbReference>
<name>A0A6G9YQC8_9NOCA</name>
<dbReference type="Gene3D" id="3.40.50.720">
    <property type="entry name" value="NAD(P)-binding Rossmann-like Domain"/>
    <property type="match status" value="1"/>
</dbReference>
<dbReference type="Pfam" id="PF13460">
    <property type="entry name" value="NAD_binding_10"/>
    <property type="match status" value="1"/>
</dbReference>
<dbReference type="InterPro" id="IPR036291">
    <property type="entry name" value="NAD(P)-bd_dom_sf"/>
</dbReference>
<evidence type="ECO:0000259" key="1">
    <source>
        <dbReference type="Pfam" id="PF13460"/>
    </source>
</evidence>
<feature type="domain" description="NAD(P)-binding" evidence="1">
    <location>
        <begin position="29"/>
        <end position="189"/>
    </location>
</feature>